<protein>
    <submittedName>
        <fullName evidence="2">Uncharacterized protein</fullName>
    </submittedName>
</protein>
<comment type="caution">
    <text evidence="2">The sequence shown here is derived from an EMBL/GenBank/DDBJ whole genome shotgun (WGS) entry which is preliminary data.</text>
</comment>
<sequence length="41" mass="4445">LPEASAPGQVSCSTHTGKPFEKQQPVRLPPVLTPVIYDLQD</sequence>
<evidence type="ECO:0000313" key="2">
    <source>
        <dbReference type="EMBL" id="GAI52044.1"/>
    </source>
</evidence>
<organism evidence="2">
    <name type="scientific">marine sediment metagenome</name>
    <dbReference type="NCBI Taxonomy" id="412755"/>
    <lineage>
        <taxon>unclassified sequences</taxon>
        <taxon>metagenomes</taxon>
        <taxon>ecological metagenomes</taxon>
    </lineage>
</organism>
<name>X1R8X2_9ZZZZ</name>
<evidence type="ECO:0000256" key="1">
    <source>
        <dbReference type="SAM" id="MobiDB-lite"/>
    </source>
</evidence>
<feature type="region of interest" description="Disordered" evidence="1">
    <location>
        <begin position="1"/>
        <end position="26"/>
    </location>
</feature>
<accession>X1R8X2</accession>
<reference evidence="2" key="1">
    <citation type="journal article" date="2014" name="Front. Microbiol.">
        <title>High frequency of phylogenetically diverse reductive dehalogenase-homologous genes in deep subseafloor sedimentary metagenomes.</title>
        <authorList>
            <person name="Kawai M."/>
            <person name="Futagami T."/>
            <person name="Toyoda A."/>
            <person name="Takaki Y."/>
            <person name="Nishi S."/>
            <person name="Hori S."/>
            <person name="Arai W."/>
            <person name="Tsubouchi T."/>
            <person name="Morono Y."/>
            <person name="Uchiyama I."/>
            <person name="Ito T."/>
            <person name="Fujiyama A."/>
            <person name="Inagaki F."/>
            <person name="Takami H."/>
        </authorList>
    </citation>
    <scope>NUCLEOTIDE SEQUENCE</scope>
    <source>
        <strain evidence="2">Expedition CK06-06</strain>
    </source>
</reference>
<feature type="non-terminal residue" evidence="2">
    <location>
        <position position="1"/>
    </location>
</feature>
<dbReference type="AlphaFoldDB" id="X1R8X2"/>
<dbReference type="EMBL" id="BARV01034935">
    <property type="protein sequence ID" value="GAI52044.1"/>
    <property type="molecule type" value="Genomic_DNA"/>
</dbReference>
<proteinExistence type="predicted"/>
<gene>
    <name evidence="2" type="ORF">S06H3_54588</name>
</gene>